<dbReference type="Gene3D" id="3.10.310.30">
    <property type="match status" value="1"/>
</dbReference>
<gene>
    <name evidence="4" type="ORF">DPQ33_05075</name>
</gene>
<dbReference type="Pfam" id="PF02272">
    <property type="entry name" value="DHHA1"/>
    <property type="match status" value="1"/>
</dbReference>
<evidence type="ECO:0000313" key="4">
    <source>
        <dbReference type="EMBL" id="TVM18836.1"/>
    </source>
</evidence>
<evidence type="ECO:0000259" key="3">
    <source>
        <dbReference type="Pfam" id="PF02272"/>
    </source>
</evidence>
<name>A0A7M3MH69_9BACT</name>
<feature type="region of interest" description="Disordered" evidence="1">
    <location>
        <begin position="22"/>
        <end position="41"/>
    </location>
</feature>
<dbReference type="EMBL" id="QMIE01000003">
    <property type="protein sequence ID" value="TVM18836.1"/>
    <property type="molecule type" value="Genomic_DNA"/>
</dbReference>
<dbReference type="PANTHER" id="PTHR47618:SF1">
    <property type="entry name" value="BIFUNCTIONAL OLIGORIBONUCLEASE AND PAP PHOSPHATASE NRNA"/>
    <property type="match status" value="1"/>
</dbReference>
<dbReference type="InterPro" id="IPR038763">
    <property type="entry name" value="DHH_sf"/>
</dbReference>
<evidence type="ECO:0000313" key="5">
    <source>
        <dbReference type="Proteomes" id="UP000448292"/>
    </source>
</evidence>
<dbReference type="PANTHER" id="PTHR47618">
    <property type="entry name" value="BIFUNCTIONAL OLIGORIBONUCLEASE AND PAP PHOSPHATASE NRNA"/>
    <property type="match status" value="1"/>
</dbReference>
<dbReference type="InterPro" id="IPR003156">
    <property type="entry name" value="DHHA1_dom"/>
</dbReference>
<feature type="domain" description="DDH" evidence="2">
    <location>
        <begin position="62"/>
        <end position="200"/>
    </location>
</feature>
<dbReference type="SUPFAM" id="SSF64182">
    <property type="entry name" value="DHH phosphoesterases"/>
    <property type="match status" value="1"/>
</dbReference>
<protein>
    <submittedName>
        <fullName evidence="4">Bifunctional oligoribonuclease/PAP phosphatase NrnA</fullName>
    </submittedName>
</protein>
<dbReference type="Gene3D" id="3.90.1640.10">
    <property type="entry name" value="inorganic pyrophosphatase (n-terminal core)"/>
    <property type="match status" value="1"/>
</dbReference>
<dbReference type="Pfam" id="PF01368">
    <property type="entry name" value="DHH"/>
    <property type="match status" value="1"/>
</dbReference>
<feature type="domain" description="DHHA1" evidence="3">
    <location>
        <begin position="278"/>
        <end position="348"/>
    </location>
</feature>
<comment type="caution">
    <text evidence="4">The sequence shown here is derived from an EMBL/GenBank/DDBJ whole genome shotgun (WGS) entry which is preliminary data.</text>
</comment>
<evidence type="ECO:0000256" key="1">
    <source>
        <dbReference type="SAM" id="MobiDB-lite"/>
    </source>
</evidence>
<reference evidence="4 5" key="1">
    <citation type="submission" date="2018-06" db="EMBL/GenBank/DDBJ databases">
        <title>Complete genome of Desulfovibrio indonesiensis P37SLT.</title>
        <authorList>
            <person name="Crispim J.S."/>
            <person name="Vidigal P.M.P."/>
            <person name="Silva L.C.F."/>
            <person name="Laguardia C.N."/>
            <person name="Araujo L.C."/>
            <person name="Dias R.S."/>
            <person name="Sousa M.P."/>
            <person name="Paula S.O."/>
            <person name="Silva C."/>
        </authorList>
    </citation>
    <scope>NUCLEOTIDE SEQUENCE [LARGE SCALE GENOMIC DNA]</scope>
    <source>
        <strain evidence="4 5">P37SLT</strain>
    </source>
</reference>
<dbReference type="OrthoDB" id="9803668at2"/>
<dbReference type="GO" id="GO:0003676">
    <property type="term" value="F:nucleic acid binding"/>
    <property type="evidence" value="ECO:0007669"/>
    <property type="project" value="InterPro"/>
</dbReference>
<dbReference type="AlphaFoldDB" id="A0A7M3MH69"/>
<dbReference type="InterPro" id="IPR001667">
    <property type="entry name" value="DDH_dom"/>
</dbReference>
<dbReference type="InterPro" id="IPR051319">
    <property type="entry name" value="Oligoribo/pAp-PDE_c-di-AMP_PDE"/>
</dbReference>
<keyword evidence="5" id="KW-1185">Reference proteome</keyword>
<evidence type="ECO:0000259" key="2">
    <source>
        <dbReference type="Pfam" id="PF01368"/>
    </source>
</evidence>
<dbReference type="Proteomes" id="UP000448292">
    <property type="component" value="Unassembled WGS sequence"/>
</dbReference>
<sequence length="383" mass="41226">MPAGSCAPSWAGASPHAACPSSLSNMMMTPEHQPKTRTPSRKCCMQPVVDKILHVLRTEDDFLVAGHATPDGDAYGSAVAVCHLLSRMGKQFRHYTSAGAPDTFDWLVHPEAPRSSLQGFIPSWSIILDSSDSDRLDPEVRDALVPERTVNIDHHLGNSLFGALNWVDASEPSVGTMIAKLAHGLDIPLTGDLGEAVYLAMVSDTGHFSYGNTRPETLELAAEIIRLGLNPGDFNAKFEKSWTPQRIRLWSHALGSAVLHCGGQIGVIRINRDILRNTGADDHDCDGLVEVMRRLKSVRIAVSIRETDNGHVKVSMRSHGNDNVQLVAKHLGGGGHKNAAGATVAGTMDDVEQLIVHHGSEVLNLTCPDKACDPASEQAQTKA</sequence>
<organism evidence="4 5">
    <name type="scientific">Oceanidesulfovibrio indonesiensis</name>
    <dbReference type="NCBI Taxonomy" id="54767"/>
    <lineage>
        <taxon>Bacteria</taxon>
        <taxon>Pseudomonadati</taxon>
        <taxon>Thermodesulfobacteriota</taxon>
        <taxon>Desulfovibrionia</taxon>
        <taxon>Desulfovibrionales</taxon>
        <taxon>Desulfovibrionaceae</taxon>
        <taxon>Oceanidesulfovibrio</taxon>
    </lineage>
</organism>
<accession>A0A7M3MH69</accession>
<proteinExistence type="predicted"/>